<feature type="domain" description="Carbohydrate kinase FGGY N-terminal" evidence="5">
    <location>
        <begin position="3"/>
        <end position="262"/>
    </location>
</feature>
<dbReference type="OrthoDB" id="203824at2759"/>
<dbReference type="Gene3D" id="1.20.58.2240">
    <property type="match status" value="1"/>
</dbReference>
<dbReference type="CDD" id="cd07782">
    <property type="entry name" value="ASKHA_NBD_FGGY_D-RBK"/>
    <property type="match status" value="1"/>
</dbReference>
<evidence type="ECO:0000259" key="5">
    <source>
        <dbReference type="Pfam" id="PF00370"/>
    </source>
</evidence>
<evidence type="ECO:0000256" key="4">
    <source>
        <dbReference type="ARBA" id="ARBA00074355"/>
    </source>
</evidence>
<proteinExistence type="inferred from homology"/>
<gene>
    <name evidence="7" type="ORF">HCN44_007483</name>
</gene>
<dbReference type="Gene3D" id="3.30.420.40">
    <property type="match status" value="1"/>
</dbReference>
<comment type="caution">
    <text evidence="7">The sequence shown here is derived from an EMBL/GenBank/DDBJ whole genome shotgun (WGS) entry which is preliminary data.</text>
</comment>
<dbReference type="FunFam" id="3.30.420.40:FF:000101">
    <property type="entry name" value="FGGY carbohydrate kinase domain-containing protein"/>
    <property type="match status" value="1"/>
</dbReference>
<dbReference type="EMBL" id="JACMRX010000005">
    <property type="protein sequence ID" value="KAF7989173.1"/>
    <property type="molecule type" value="Genomic_DNA"/>
</dbReference>
<dbReference type="PANTHER" id="PTHR43435:SF4">
    <property type="entry name" value="FGGY CARBOHYDRATE KINASE DOMAIN-CONTAINING PROTEIN"/>
    <property type="match status" value="1"/>
</dbReference>
<reference evidence="7 8" key="1">
    <citation type="submission" date="2020-08" db="EMBL/GenBank/DDBJ databases">
        <title>Aphidius gifuensis genome sequencing and assembly.</title>
        <authorList>
            <person name="Du Z."/>
        </authorList>
    </citation>
    <scope>NUCLEOTIDE SEQUENCE [LARGE SCALE GENOMIC DNA]</scope>
    <source>
        <strain evidence="7">YNYX2018</strain>
        <tissue evidence="7">Adults</tissue>
    </source>
</reference>
<evidence type="ECO:0000313" key="8">
    <source>
        <dbReference type="Proteomes" id="UP000639338"/>
    </source>
</evidence>
<name>A0A834XL28_APHGI</name>
<dbReference type="InterPro" id="IPR018485">
    <property type="entry name" value="FGGY_C"/>
</dbReference>
<dbReference type="InterPro" id="IPR000577">
    <property type="entry name" value="Carb_kinase_FGGY"/>
</dbReference>
<evidence type="ECO:0000313" key="7">
    <source>
        <dbReference type="EMBL" id="KAF7989173.1"/>
    </source>
</evidence>
<protein>
    <recommendedName>
        <fullName evidence="4">FGGY carbohydrate kinase domain-containing protein</fullName>
    </recommendedName>
</protein>
<dbReference type="Pfam" id="PF00370">
    <property type="entry name" value="FGGY_N"/>
    <property type="match status" value="1"/>
</dbReference>
<sequence length="548" mass="61060">MNYYIGVDVGTGSARAALFDENGKLLKIATNVIKTFNYLSDYYEQSSDDIWNSVKKVVKEVVGEISNEYIKGIGFDATCSLVLLDDAGKPVTASLTGDDERNIILWMDHRAEMEASIINQMNHEVLKFVGGKISLEMEIPKIMWLKKNLPDTFKRVKLYFDLPDFLTWKATGSESRSLCSLVCKWNYNANEFGINGWNEDYLTKIGLSCLKENNWKKIGNIVKAPGEPIENGLTALAAAEFGLKEGTPVGTSIIDAHAGGLGMIGISSKDNPKISKLFSSRLSLICGTSTCHMAVSSKPIFVNGIWGPYWGAMIPQYYLNEGGQSTTGKLIDHIINNHPATIEINKKINNTNIHIQEYLTNLLINYANDKNINDISYLTNDIHIWPDFHGNRSPLADPNLQGMICGLTLNNDEYNLAIIYLATLQSIIYGTKHIFNYLNNNGYDIKTILICGGLSKNFLFCKIHADAIGVPVLIPDNCESVLLGSAILGACASKKFDNIDNAIFNMSGNANVIEPDKKINQYHEKKYKVFLKMVQDQKEYKKIMNENI</sequence>
<dbReference type="InterPro" id="IPR043129">
    <property type="entry name" value="ATPase_NBD"/>
</dbReference>
<dbReference type="AlphaFoldDB" id="A0A834XL28"/>
<comment type="similarity">
    <text evidence="1">Belongs to the FGGY kinase family.</text>
</comment>
<keyword evidence="8" id="KW-1185">Reference proteome</keyword>
<evidence type="ECO:0000256" key="1">
    <source>
        <dbReference type="ARBA" id="ARBA00009156"/>
    </source>
</evidence>
<dbReference type="Pfam" id="PF02782">
    <property type="entry name" value="FGGY_C"/>
    <property type="match status" value="1"/>
</dbReference>
<keyword evidence="3" id="KW-0418">Kinase</keyword>
<dbReference type="PANTHER" id="PTHR43435">
    <property type="entry name" value="RIBULOKINASE"/>
    <property type="match status" value="1"/>
</dbReference>
<dbReference type="PIRSF" id="PIRSF000538">
    <property type="entry name" value="GlpK"/>
    <property type="match status" value="1"/>
</dbReference>
<dbReference type="GO" id="GO:0005737">
    <property type="term" value="C:cytoplasm"/>
    <property type="evidence" value="ECO:0007669"/>
    <property type="project" value="TreeGrafter"/>
</dbReference>
<keyword evidence="2" id="KW-0808">Transferase</keyword>
<evidence type="ECO:0000256" key="2">
    <source>
        <dbReference type="ARBA" id="ARBA00022679"/>
    </source>
</evidence>
<dbReference type="Proteomes" id="UP000639338">
    <property type="component" value="Unassembled WGS sequence"/>
</dbReference>
<dbReference type="GO" id="GO:0019150">
    <property type="term" value="F:D-ribulokinase activity"/>
    <property type="evidence" value="ECO:0007669"/>
    <property type="project" value="TreeGrafter"/>
</dbReference>
<dbReference type="SUPFAM" id="SSF53067">
    <property type="entry name" value="Actin-like ATPase domain"/>
    <property type="match status" value="2"/>
</dbReference>
<dbReference type="NCBIfam" id="TIGR01315">
    <property type="entry name" value="5C_CHO_kinase"/>
    <property type="match status" value="1"/>
</dbReference>
<accession>A0A834XL28</accession>
<feature type="domain" description="Carbohydrate kinase FGGY C-terminal" evidence="6">
    <location>
        <begin position="283"/>
        <end position="492"/>
    </location>
</feature>
<dbReference type="InterPro" id="IPR006003">
    <property type="entry name" value="FGGY_RbtK-like"/>
</dbReference>
<dbReference type="GO" id="GO:0019321">
    <property type="term" value="P:pentose metabolic process"/>
    <property type="evidence" value="ECO:0007669"/>
    <property type="project" value="TreeGrafter"/>
</dbReference>
<evidence type="ECO:0000259" key="6">
    <source>
        <dbReference type="Pfam" id="PF02782"/>
    </source>
</evidence>
<dbReference type="InterPro" id="IPR018484">
    <property type="entry name" value="FGGY_N"/>
</dbReference>
<evidence type="ECO:0000256" key="3">
    <source>
        <dbReference type="ARBA" id="ARBA00022777"/>
    </source>
</evidence>
<organism evidence="7 8">
    <name type="scientific">Aphidius gifuensis</name>
    <name type="common">Parasitoid wasp</name>
    <dbReference type="NCBI Taxonomy" id="684658"/>
    <lineage>
        <taxon>Eukaryota</taxon>
        <taxon>Metazoa</taxon>
        <taxon>Ecdysozoa</taxon>
        <taxon>Arthropoda</taxon>
        <taxon>Hexapoda</taxon>
        <taxon>Insecta</taxon>
        <taxon>Pterygota</taxon>
        <taxon>Neoptera</taxon>
        <taxon>Endopterygota</taxon>
        <taxon>Hymenoptera</taxon>
        <taxon>Apocrita</taxon>
        <taxon>Ichneumonoidea</taxon>
        <taxon>Braconidae</taxon>
        <taxon>Aphidiinae</taxon>
        <taxon>Aphidius</taxon>
    </lineage>
</organism>